<organism evidence="1 2">
    <name type="scientific">Terrisporobacter hibernicus</name>
    <dbReference type="NCBI Taxonomy" id="2813371"/>
    <lineage>
        <taxon>Bacteria</taxon>
        <taxon>Bacillati</taxon>
        <taxon>Bacillota</taxon>
        <taxon>Clostridia</taxon>
        <taxon>Peptostreptococcales</taxon>
        <taxon>Peptostreptococcaceae</taxon>
        <taxon>Terrisporobacter</taxon>
    </lineage>
</organism>
<dbReference type="Proteomes" id="UP001198983">
    <property type="component" value="Chromosome"/>
</dbReference>
<name>A0AAX2ZCL0_9FIRM</name>
<evidence type="ECO:0000313" key="2">
    <source>
        <dbReference type="Proteomes" id="UP001198983"/>
    </source>
</evidence>
<protein>
    <submittedName>
        <fullName evidence="1">Uncharacterized protein</fullName>
    </submittedName>
</protein>
<dbReference type="AlphaFoldDB" id="A0AAX2ZCL0"/>
<proteinExistence type="predicted"/>
<dbReference type="KEGG" id="tem:JW646_15110"/>
<dbReference type="RefSeq" id="WP_175487613.1">
    <property type="nucleotide sequence ID" value="NZ_CP081135.1"/>
</dbReference>
<gene>
    <name evidence="1" type="ORF">JW646_15110</name>
</gene>
<sequence length="47" mass="5425">MNILEAASIIKDSAEKIAQEKGISEEEAYYEAVLIYKDVYENKKEKE</sequence>
<keyword evidence="2" id="KW-1185">Reference proteome</keyword>
<accession>A0AAX2ZCL0</accession>
<reference evidence="1 2" key="1">
    <citation type="journal article" date="2023" name="Int. J. Syst. Evol. Microbiol.">
        <title>Terrisporobacter hibernicus sp. nov., isolated from bovine faeces in Northern Ireland.</title>
        <authorList>
            <person name="Mitchell M."/>
            <person name="Nguyen S.V."/>
            <person name="Connor M."/>
            <person name="Fairley D.J."/>
            <person name="Donoghue O."/>
            <person name="Marshall H."/>
            <person name="Koolman L."/>
            <person name="McMullan G."/>
            <person name="Schaffer K.E."/>
            <person name="McGrath J.W."/>
            <person name="Fanning S."/>
        </authorList>
    </citation>
    <scope>NUCLEOTIDE SEQUENCE [LARGE SCALE GENOMIC DNA]</scope>
    <source>
        <strain evidence="1 2">MCA3</strain>
    </source>
</reference>
<dbReference type="EMBL" id="CP081135">
    <property type="protein sequence ID" value="UEL46952.1"/>
    <property type="molecule type" value="Genomic_DNA"/>
</dbReference>
<evidence type="ECO:0000313" key="1">
    <source>
        <dbReference type="EMBL" id="UEL46952.1"/>
    </source>
</evidence>